<evidence type="ECO:0000313" key="2">
    <source>
        <dbReference type="Proteomes" id="UP000009183"/>
    </source>
</evidence>
<evidence type="ECO:0000313" key="1">
    <source>
        <dbReference type="EMBL" id="CBI31988.3"/>
    </source>
</evidence>
<accession>D7TNB5</accession>
<dbReference type="HOGENOM" id="CLU_2065755_0_0_1"/>
<dbReference type="Proteomes" id="UP000009183">
    <property type="component" value="Chromosome 1"/>
</dbReference>
<dbReference type="InParanoid" id="D7TNB5"/>
<sequence>MDYIYSKLYDRSLIIKILFYFFLLKENNHSINIPTYTQFHILSRSGELVKSYKSNKFPSSNGYCICLVFIQSLTPKIITQMPLIAFASNLPNAIRGSHRGMIPIMINHLITLNFLSFYQ</sequence>
<dbReference type="PaxDb" id="29760-VIT_01s0026g02010.t01"/>
<organism evidence="1 2">
    <name type="scientific">Vitis vinifera</name>
    <name type="common">Grape</name>
    <dbReference type="NCBI Taxonomy" id="29760"/>
    <lineage>
        <taxon>Eukaryota</taxon>
        <taxon>Viridiplantae</taxon>
        <taxon>Streptophyta</taxon>
        <taxon>Embryophyta</taxon>
        <taxon>Tracheophyta</taxon>
        <taxon>Spermatophyta</taxon>
        <taxon>Magnoliopsida</taxon>
        <taxon>eudicotyledons</taxon>
        <taxon>Gunneridae</taxon>
        <taxon>Pentapetalae</taxon>
        <taxon>rosids</taxon>
        <taxon>Vitales</taxon>
        <taxon>Vitaceae</taxon>
        <taxon>Viteae</taxon>
        <taxon>Vitis</taxon>
    </lineage>
</organism>
<name>D7TNB5_VITVI</name>
<proteinExistence type="predicted"/>
<gene>
    <name evidence="1" type="ordered locus">VIT_01s0026g02010</name>
</gene>
<dbReference type="EMBL" id="FN596002">
    <property type="protein sequence ID" value="CBI31988.3"/>
    <property type="molecule type" value="Genomic_DNA"/>
</dbReference>
<keyword evidence="2" id="KW-1185">Reference proteome</keyword>
<reference evidence="2" key="1">
    <citation type="journal article" date="2007" name="Nature">
        <title>The grapevine genome sequence suggests ancestral hexaploidization in major angiosperm phyla.</title>
        <authorList>
            <consortium name="The French-Italian Public Consortium for Grapevine Genome Characterization."/>
            <person name="Jaillon O."/>
            <person name="Aury J.-M."/>
            <person name="Noel B."/>
            <person name="Policriti A."/>
            <person name="Clepet C."/>
            <person name="Casagrande A."/>
            <person name="Choisne N."/>
            <person name="Aubourg S."/>
            <person name="Vitulo N."/>
            <person name="Jubin C."/>
            <person name="Vezzi A."/>
            <person name="Legeai F."/>
            <person name="Hugueney P."/>
            <person name="Dasilva C."/>
            <person name="Horner D."/>
            <person name="Mica E."/>
            <person name="Jublot D."/>
            <person name="Poulain J."/>
            <person name="Bruyere C."/>
            <person name="Billault A."/>
            <person name="Segurens B."/>
            <person name="Gouyvenoux M."/>
            <person name="Ugarte E."/>
            <person name="Cattonaro F."/>
            <person name="Anthouard V."/>
            <person name="Vico V."/>
            <person name="Del Fabbro C."/>
            <person name="Alaux M."/>
            <person name="Di Gaspero G."/>
            <person name="Dumas V."/>
            <person name="Felice N."/>
            <person name="Paillard S."/>
            <person name="Juman I."/>
            <person name="Moroldo M."/>
            <person name="Scalabrin S."/>
            <person name="Canaguier A."/>
            <person name="Le Clainche I."/>
            <person name="Malacrida G."/>
            <person name="Durand E."/>
            <person name="Pesole G."/>
            <person name="Laucou V."/>
            <person name="Chatelet P."/>
            <person name="Merdinoglu D."/>
            <person name="Delledonne M."/>
            <person name="Pezzotti M."/>
            <person name="Lecharny A."/>
            <person name="Scarpelli C."/>
            <person name="Artiguenave F."/>
            <person name="Pe M.E."/>
            <person name="Valle G."/>
            <person name="Morgante M."/>
            <person name="Caboche M."/>
            <person name="Adam-Blondon A.-F."/>
            <person name="Weissenbach J."/>
            <person name="Quetier F."/>
            <person name="Wincker P."/>
        </authorList>
    </citation>
    <scope>NUCLEOTIDE SEQUENCE [LARGE SCALE GENOMIC DNA]</scope>
    <source>
        <strain evidence="2">cv. Pinot noir / PN40024</strain>
    </source>
</reference>
<dbReference type="AlphaFoldDB" id="D7TNB5"/>
<protein>
    <submittedName>
        <fullName evidence="1">Uncharacterized protein</fullName>
    </submittedName>
</protein>